<dbReference type="EMBL" id="ML119460">
    <property type="protein sequence ID" value="RPB06319.1"/>
    <property type="molecule type" value="Genomic_DNA"/>
</dbReference>
<dbReference type="Proteomes" id="UP000277580">
    <property type="component" value="Unassembled WGS sequence"/>
</dbReference>
<feature type="non-terminal residue" evidence="2">
    <location>
        <position position="219"/>
    </location>
</feature>
<accession>A0A3N4KAD2</accession>
<dbReference type="OrthoDB" id="5410365at2759"/>
<dbReference type="InParanoid" id="A0A3N4KAD2"/>
<protein>
    <submittedName>
        <fullName evidence="2">Uncharacterized protein</fullName>
    </submittedName>
</protein>
<sequence length="219" mass="23617">MTTAHLLTYLLPITSTKLGRLTTSAHRPHQNFHDPLPPRPSTTEMHTAHHTNFRETRTFTKRSRLNVGLADLLSLRFTTTSTGAATLAAPQTTTSDLQNSDVWFAEACAQPETQRWMQAAAKRGDSVYLVVGIRSACNATLTSERAGGGSMGVLAVVPGTALVPPEAAVGGRWGGEGEVEMKAVGEVVYAVLYRKVRLRTVFAKSVEGAAVLEGGCRWR</sequence>
<name>A0A3N4KAD2_9PEZI</name>
<reference evidence="2 3" key="1">
    <citation type="journal article" date="2018" name="Nat. Ecol. Evol.">
        <title>Pezizomycetes genomes reveal the molecular basis of ectomycorrhizal truffle lifestyle.</title>
        <authorList>
            <person name="Murat C."/>
            <person name="Payen T."/>
            <person name="Noel B."/>
            <person name="Kuo A."/>
            <person name="Morin E."/>
            <person name="Chen J."/>
            <person name="Kohler A."/>
            <person name="Krizsan K."/>
            <person name="Balestrini R."/>
            <person name="Da Silva C."/>
            <person name="Montanini B."/>
            <person name="Hainaut M."/>
            <person name="Levati E."/>
            <person name="Barry K.W."/>
            <person name="Belfiori B."/>
            <person name="Cichocki N."/>
            <person name="Clum A."/>
            <person name="Dockter R.B."/>
            <person name="Fauchery L."/>
            <person name="Guy J."/>
            <person name="Iotti M."/>
            <person name="Le Tacon F."/>
            <person name="Lindquist E.A."/>
            <person name="Lipzen A."/>
            <person name="Malagnac F."/>
            <person name="Mello A."/>
            <person name="Molinier V."/>
            <person name="Miyauchi S."/>
            <person name="Poulain J."/>
            <person name="Riccioni C."/>
            <person name="Rubini A."/>
            <person name="Sitrit Y."/>
            <person name="Splivallo R."/>
            <person name="Traeger S."/>
            <person name="Wang M."/>
            <person name="Zifcakova L."/>
            <person name="Wipf D."/>
            <person name="Zambonelli A."/>
            <person name="Paolocci F."/>
            <person name="Nowrousian M."/>
            <person name="Ottonello S."/>
            <person name="Baldrian P."/>
            <person name="Spatafora J.W."/>
            <person name="Henrissat B."/>
            <person name="Nagy L.G."/>
            <person name="Aury J.M."/>
            <person name="Wincker P."/>
            <person name="Grigoriev I.V."/>
            <person name="Bonfante P."/>
            <person name="Martin F.M."/>
        </authorList>
    </citation>
    <scope>NUCLEOTIDE SEQUENCE [LARGE SCALE GENOMIC DNA]</scope>
    <source>
        <strain evidence="2 3">CCBAS932</strain>
    </source>
</reference>
<keyword evidence="3" id="KW-1185">Reference proteome</keyword>
<proteinExistence type="predicted"/>
<organism evidence="2 3">
    <name type="scientific">Morchella conica CCBAS932</name>
    <dbReference type="NCBI Taxonomy" id="1392247"/>
    <lineage>
        <taxon>Eukaryota</taxon>
        <taxon>Fungi</taxon>
        <taxon>Dikarya</taxon>
        <taxon>Ascomycota</taxon>
        <taxon>Pezizomycotina</taxon>
        <taxon>Pezizomycetes</taxon>
        <taxon>Pezizales</taxon>
        <taxon>Morchellaceae</taxon>
        <taxon>Morchella</taxon>
    </lineage>
</organism>
<evidence type="ECO:0000313" key="3">
    <source>
        <dbReference type="Proteomes" id="UP000277580"/>
    </source>
</evidence>
<evidence type="ECO:0000256" key="1">
    <source>
        <dbReference type="SAM" id="MobiDB-lite"/>
    </source>
</evidence>
<feature type="region of interest" description="Disordered" evidence="1">
    <location>
        <begin position="25"/>
        <end position="45"/>
    </location>
</feature>
<dbReference type="AlphaFoldDB" id="A0A3N4KAD2"/>
<gene>
    <name evidence="2" type="ORF">P167DRAFT_497838</name>
</gene>
<evidence type="ECO:0000313" key="2">
    <source>
        <dbReference type="EMBL" id="RPB06319.1"/>
    </source>
</evidence>